<dbReference type="Proteomes" id="UP000030401">
    <property type="component" value="Unassembled WGS sequence"/>
</dbReference>
<keyword evidence="3" id="KW-1185">Reference proteome</keyword>
<sequence>MYNNKMFKVRVYFTYSIFFILFFGTIIALISEFIVFRIIKVIGV</sequence>
<organism evidence="2 3">
    <name type="scientific">Pontibacillus litoralis JSM 072002</name>
    <dbReference type="NCBI Taxonomy" id="1385512"/>
    <lineage>
        <taxon>Bacteria</taxon>
        <taxon>Bacillati</taxon>
        <taxon>Bacillota</taxon>
        <taxon>Bacilli</taxon>
        <taxon>Bacillales</taxon>
        <taxon>Bacillaceae</taxon>
        <taxon>Pontibacillus</taxon>
    </lineage>
</organism>
<keyword evidence="1" id="KW-0472">Membrane</keyword>
<accession>A0A0A5G1Y0</accession>
<evidence type="ECO:0000313" key="3">
    <source>
        <dbReference type="Proteomes" id="UP000030401"/>
    </source>
</evidence>
<name>A0A0A5G1Y0_9BACI</name>
<protein>
    <submittedName>
        <fullName evidence="2">Uncharacterized protein</fullName>
    </submittedName>
</protein>
<dbReference type="AlphaFoldDB" id="A0A0A5G1Y0"/>
<evidence type="ECO:0000256" key="1">
    <source>
        <dbReference type="SAM" id="Phobius"/>
    </source>
</evidence>
<reference evidence="2 3" key="1">
    <citation type="submission" date="2013-08" db="EMBL/GenBank/DDBJ databases">
        <authorList>
            <person name="Huang J."/>
            <person name="Wang G."/>
        </authorList>
    </citation>
    <scope>NUCLEOTIDE SEQUENCE [LARGE SCALE GENOMIC DNA]</scope>
    <source>
        <strain evidence="2 3">JSM 072002</strain>
    </source>
</reference>
<evidence type="ECO:0000313" key="2">
    <source>
        <dbReference type="EMBL" id="KGX86019.1"/>
    </source>
</evidence>
<gene>
    <name evidence="2" type="ORF">N784_06405</name>
</gene>
<dbReference type="EMBL" id="AVPG01000017">
    <property type="protein sequence ID" value="KGX86019.1"/>
    <property type="molecule type" value="Genomic_DNA"/>
</dbReference>
<comment type="caution">
    <text evidence="2">The sequence shown here is derived from an EMBL/GenBank/DDBJ whole genome shotgun (WGS) entry which is preliminary data.</text>
</comment>
<keyword evidence="1" id="KW-0812">Transmembrane</keyword>
<proteinExistence type="predicted"/>
<keyword evidence="1" id="KW-1133">Transmembrane helix</keyword>
<dbReference type="STRING" id="1385512.N784_06405"/>
<feature type="transmembrane region" description="Helical" evidence="1">
    <location>
        <begin position="12"/>
        <end position="39"/>
    </location>
</feature>